<sequence length="354" mass="42347">MMPTDNRYISFNQVILLFFLLISTFAFAQEPHSYINDYDYLNKNTKGVKKITVKENDTIQEQHYFNNKGLIYFFLKNRLNHVGYFKYDKKNRLIKKINAYAIQGFSCEEIKYSDKSTQLFSYLTEDEKQRQLENDKYLENKSKGIEYTIVGQDTISIDDAYSVVTSDEEYYKYKNEIEGIKDTTALLNTQGLKKLINQPKYLDFSIEYDSKLRPLNEKFFDSRNNVTSVHTFSYLPGKIINKYKTDMIGMGEIIKTFDEHKNIISEKEGSKNLKYKYKDQYCIEKSEFKNDTLLNTTTYNYDNNLLSESIYRNLEDGNVYFSNYKYNSKNLITEIIFRSQQFRRVYKYEYEYYK</sequence>
<dbReference type="RefSeq" id="WP_230038846.1">
    <property type="nucleotide sequence ID" value="NZ_JAJJMM010000001.1"/>
</dbReference>
<organism evidence="2 3">
    <name type="scientific">Flavobacterium piscisymbiosum</name>
    <dbReference type="NCBI Taxonomy" id="2893753"/>
    <lineage>
        <taxon>Bacteria</taxon>
        <taxon>Pseudomonadati</taxon>
        <taxon>Bacteroidota</taxon>
        <taxon>Flavobacteriia</taxon>
        <taxon>Flavobacteriales</taxon>
        <taxon>Flavobacteriaceae</taxon>
        <taxon>Flavobacterium</taxon>
    </lineage>
</organism>
<keyword evidence="3" id="KW-1185">Reference proteome</keyword>
<comment type="caution">
    <text evidence="2">The sequence shown here is derived from an EMBL/GenBank/DDBJ whole genome shotgun (WGS) entry which is preliminary data.</text>
</comment>
<dbReference type="Proteomes" id="UP001430679">
    <property type="component" value="Unassembled WGS sequence"/>
</dbReference>
<feature type="chain" id="PRO_5047488829" description="YD repeat-containing protein" evidence="1">
    <location>
        <begin position="29"/>
        <end position="354"/>
    </location>
</feature>
<keyword evidence="1" id="KW-0732">Signal</keyword>
<accession>A0ABS8MID0</accession>
<evidence type="ECO:0000256" key="1">
    <source>
        <dbReference type="SAM" id="SignalP"/>
    </source>
</evidence>
<evidence type="ECO:0008006" key="4">
    <source>
        <dbReference type="Google" id="ProtNLM"/>
    </source>
</evidence>
<name>A0ABS8MID0_9FLAO</name>
<evidence type="ECO:0000313" key="2">
    <source>
        <dbReference type="EMBL" id="MCC9065249.1"/>
    </source>
</evidence>
<gene>
    <name evidence="2" type="ORF">LNP81_19770</name>
</gene>
<reference evidence="2" key="1">
    <citation type="submission" date="2021-11" db="EMBL/GenBank/DDBJ databases">
        <title>Description of novel Flavobacterium species.</title>
        <authorList>
            <person name="Saticioglu I.B."/>
            <person name="Ay H."/>
            <person name="Altun S."/>
            <person name="Duman M."/>
        </authorList>
    </citation>
    <scope>NUCLEOTIDE SEQUENCE</scope>
    <source>
        <strain evidence="2">F-30</strain>
    </source>
</reference>
<feature type="signal peptide" evidence="1">
    <location>
        <begin position="1"/>
        <end position="28"/>
    </location>
</feature>
<proteinExistence type="predicted"/>
<protein>
    <recommendedName>
        <fullName evidence="4">YD repeat-containing protein</fullName>
    </recommendedName>
</protein>
<evidence type="ECO:0000313" key="3">
    <source>
        <dbReference type="Proteomes" id="UP001430679"/>
    </source>
</evidence>
<dbReference type="EMBL" id="JAJJMM010000001">
    <property type="protein sequence ID" value="MCC9065249.1"/>
    <property type="molecule type" value="Genomic_DNA"/>
</dbReference>